<dbReference type="Proteomes" id="UP000070250">
    <property type="component" value="Chromosome"/>
</dbReference>
<protein>
    <submittedName>
        <fullName evidence="5">1,2-oxophytodienoate reductase</fullName>
    </submittedName>
</protein>
<dbReference type="CDD" id="cd02933">
    <property type="entry name" value="OYE_like_FMN"/>
    <property type="match status" value="1"/>
</dbReference>
<accession>A0A127F7N8</accession>
<dbReference type="SUPFAM" id="SSF51395">
    <property type="entry name" value="FMN-linked oxidoreductases"/>
    <property type="match status" value="1"/>
</dbReference>
<sequence>MTRLFDHLQLGDIALSNRVIMAPMTRSRAEAGAVPTALMVEYYRQRASAGLIVSEGIAPSPHGIGYCRTPGIYNSEQVVGWHRVTDAVHQAGGRIVAQIMHCGRVGSRLNKPADARTVAPSAVRAAGMVHTDVAGMQNHDLPRSLALEEIQGVVDEYAAATRNALAAGFDGVELHCTSGYLPMQFMATNTNLRTDSYGGSVHNRVRFVIETLEAMVGVAGDRVGMRICPGNPFNDVIDPEPAATYGALLSGSAHLNLTYLHVIRSPLEDFDAFGFAHEHFKGPLILNDGFDGASASQALAEGCGAAISFARHFIGNPDLVRRLREGLPLNDFDSKTLYTPGSAGYTDYPCAPT</sequence>
<dbReference type="PANTHER" id="PTHR22893">
    <property type="entry name" value="NADH OXIDOREDUCTASE-RELATED"/>
    <property type="match status" value="1"/>
</dbReference>
<dbReference type="FunFam" id="3.20.20.70:FF:000059">
    <property type="entry name" value="N-ethylmaleimide reductase, FMN-linked"/>
    <property type="match status" value="1"/>
</dbReference>
<proteinExistence type="inferred from homology"/>
<feature type="domain" description="NADH:flavin oxidoreductase/NADH oxidase N-terminal" evidence="4">
    <location>
        <begin position="4"/>
        <end position="330"/>
    </location>
</feature>
<evidence type="ECO:0000256" key="3">
    <source>
        <dbReference type="ARBA" id="ARBA00023002"/>
    </source>
</evidence>
<keyword evidence="3" id="KW-0560">Oxidoreductase</keyword>
<reference evidence="5 6" key="1">
    <citation type="submission" date="2015-06" db="EMBL/GenBank/DDBJ databases">
        <title>A Comprehensive Approach to Explore the Metabolic and Phylogenetic Diversity of Bacterial Steroid Degradation in the Environment: Testosterone as an Example.</title>
        <authorList>
            <person name="Yang F.-C."/>
            <person name="Chen Y.-L."/>
            <person name="Yu C.-P."/>
            <person name="Tang S.-L."/>
            <person name="Wang P.-H."/>
            <person name="Ismail W."/>
            <person name="Wang C.-H."/>
            <person name="Yang C.-Y."/>
            <person name="Chiang Y.-R."/>
        </authorList>
    </citation>
    <scope>NUCLEOTIDE SEQUENCE [LARGE SCALE GENOMIC DNA]</scope>
    <source>
        <strain evidence="5 6">DSM 18526</strain>
    </source>
</reference>
<name>A0A127F7N8_STEDE</name>
<dbReference type="EMBL" id="CP011971">
    <property type="protein sequence ID" value="AMN45605.1"/>
    <property type="molecule type" value="Genomic_DNA"/>
</dbReference>
<gene>
    <name evidence="5" type="ORF">ACG33_00495</name>
</gene>
<dbReference type="OrthoDB" id="8523426at2"/>
<dbReference type="GO" id="GO:0005829">
    <property type="term" value="C:cytosol"/>
    <property type="evidence" value="ECO:0007669"/>
    <property type="project" value="UniProtKB-ARBA"/>
</dbReference>
<dbReference type="KEGG" id="sdf:ACG33_00495"/>
<dbReference type="InterPro" id="IPR001155">
    <property type="entry name" value="OxRdtase_FMN_N"/>
</dbReference>
<organism evidence="5 6">
    <name type="scientific">Steroidobacter denitrificans</name>
    <dbReference type="NCBI Taxonomy" id="465721"/>
    <lineage>
        <taxon>Bacteria</taxon>
        <taxon>Pseudomonadati</taxon>
        <taxon>Pseudomonadota</taxon>
        <taxon>Gammaproteobacteria</taxon>
        <taxon>Steroidobacterales</taxon>
        <taxon>Steroidobacteraceae</taxon>
        <taxon>Steroidobacter</taxon>
    </lineage>
</organism>
<dbReference type="GO" id="GO:0010181">
    <property type="term" value="F:FMN binding"/>
    <property type="evidence" value="ECO:0007669"/>
    <property type="project" value="InterPro"/>
</dbReference>
<evidence type="ECO:0000313" key="6">
    <source>
        <dbReference type="Proteomes" id="UP000070250"/>
    </source>
</evidence>
<evidence type="ECO:0000256" key="2">
    <source>
        <dbReference type="ARBA" id="ARBA00005979"/>
    </source>
</evidence>
<dbReference type="InterPro" id="IPR045247">
    <property type="entry name" value="Oye-like"/>
</dbReference>
<dbReference type="Gene3D" id="3.20.20.70">
    <property type="entry name" value="Aldolase class I"/>
    <property type="match status" value="1"/>
</dbReference>
<dbReference type="STRING" id="465721.ACG33_00495"/>
<dbReference type="PATRIC" id="fig|465721.4.peg.110"/>
<comment type="cofactor">
    <cofactor evidence="1">
        <name>FMN</name>
        <dbReference type="ChEBI" id="CHEBI:58210"/>
    </cofactor>
</comment>
<dbReference type="PANTHER" id="PTHR22893:SF91">
    <property type="entry name" value="NADPH DEHYDROGENASE 2-RELATED"/>
    <property type="match status" value="1"/>
</dbReference>
<dbReference type="AlphaFoldDB" id="A0A127F7N8"/>
<evidence type="ECO:0000313" key="5">
    <source>
        <dbReference type="EMBL" id="AMN45605.1"/>
    </source>
</evidence>
<evidence type="ECO:0000256" key="1">
    <source>
        <dbReference type="ARBA" id="ARBA00001917"/>
    </source>
</evidence>
<evidence type="ECO:0000259" key="4">
    <source>
        <dbReference type="Pfam" id="PF00724"/>
    </source>
</evidence>
<comment type="similarity">
    <text evidence="2">Belongs to the NADH:flavin oxidoreductase/NADH oxidase family.</text>
</comment>
<dbReference type="GO" id="GO:0016628">
    <property type="term" value="F:oxidoreductase activity, acting on the CH-CH group of donors, NAD or NADP as acceptor"/>
    <property type="evidence" value="ECO:0007669"/>
    <property type="project" value="UniProtKB-ARBA"/>
</dbReference>
<dbReference type="Pfam" id="PF00724">
    <property type="entry name" value="Oxidored_FMN"/>
    <property type="match status" value="1"/>
</dbReference>
<keyword evidence="6" id="KW-1185">Reference proteome</keyword>
<dbReference type="InterPro" id="IPR013785">
    <property type="entry name" value="Aldolase_TIM"/>
</dbReference>
<dbReference type="RefSeq" id="WP_066917874.1">
    <property type="nucleotide sequence ID" value="NZ_CP011971.1"/>
</dbReference>